<name>A0A085WUB6_9BACT</name>
<dbReference type="InterPro" id="IPR033749">
    <property type="entry name" value="Polyprenyl_synt_CS"/>
</dbReference>
<keyword evidence="3 6" id="KW-0808">Transferase</keyword>
<dbReference type="AlphaFoldDB" id="A0A085WUB6"/>
<dbReference type="RefSeq" id="WP_044183052.1">
    <property type="nucleotide sequence ID" value="NZ_JMCB01000002.1"/>
</dbReference>
<evidence type="ECO:0000256" key="1">
    <source>
        <dbReference type="ARBA" id="ARBA00001946"/>
    </source>
</evidence>
<dbReference type="EMBL" id="JMCB01000002">
    <property type="protein sequence ID" value="KFE71279.1"/>
    <property type="molecule type" value="Genomic_DNA"/>
</dbReference>
<evidence type="ECO:0000256" key="6">
    <source>
        <dbReference type="RuleBase" id="RU004466"/>
    </source>
</evidence>
<evidence type="ECO:0000313" key="7">
    <source>
        <dbReference type="EMBL" id="KFE71279.1"/>
    </source>
</evidence>
<gene>
    <name evidence="7" type="ORF">DB31_3409</name>
</gene>
<dbReference type="Pfam" id="PF00348">
    <property type="entry name" value="polyprenyl_synt"/>
    <property type="match status" value="1"/>
</dbReference>
<reference evidence="7 8" key="1">
    <citation type="submission" date="2014-04" db="EMBL/GenBank/DDBJ databases">
        <title>Genome assembly of Hyalangium minutum DSM 14724.</title>
        <authorList>
            <person name="Sharma G."/>
            <person name="Subramanian S."/>
        </authorList>
    </citation>
    <scope>NUCLEOTIDE SEQUENCE [LARGE SCALE GENOMIC DNA]</scope>
    <source>
        <strain evidence="7 8">DSM 14724</strain>
    </source>
</reference>
<dbReference type="GO" id="GO:0004659">
    <property type="term" value="F:prenyltransferase activity"/>
    <property type="evidence" value="ECO:0007669"/>
    <property type="project" value="InterPro"/>
</dbReference>
<proteinExistence type="inferred from homology"/>
<dbReference type="InterPro" id="IPR008949">
    <property type="entry name" value="Isoprenoid_synthase_dom_sf"/>
</dbReference>
<evidence type="ECO:0000256" key="3">
    <source>
        <dbReference type="ARBA" id="ARBA00022679"/>
    </source>
</evidence>
<dbReference type="PANTHER" id="PTHR12001">
    <property type="entry name" value="GERANYLGERANYL PYROPHOSPHATE SYNTHASE"/>
    <property type="match status" value="1"/>
</dbReference>
<dbReference type="STRING" id="394096.DB31_3409"/>
<organism evidence="7 8">
    <name type="scientific">Hyalangium minutum</name>
    <dbReference type="NCBI Taxonomy" id="394096"/>
    <lineage>
        <taxon>Bacteria</taxon>
        <taxon>Pseudomonadati</taxon>
        <taxon>Myxococcota</taxon>
        <taxon>Myxococcia</taxon>
        <taxon>Myxococcales</taxon>
        <taxon>Cystobacterineae</taxon>
        <taxon>Archangiaceae</taxon>
        <taxon>Hyalangium</taxon>
    </lineage>
</organism>
<sequence>MASPFSLVTAPPLPAAQPPPIAPDQAWLRMVQTQVEASLAELFELPDEAAFDPRWTQAMERTRQYALRPAKRVRPALVVAGYSLARGSLKVPAGLWRFAAGLELLHTFLLIHDDVADQAELRRGGPALHHLLGAGRAGEDLAVVVGDHLFSRSLEAMLSSELRGASAASRYYLAVCRHTAAGQYLDLRLASAPLSQVTLLQALRVAHLKTARYGFCAPLVCGAMLAGADSELCEALERVGRHVGLAFQLRDDLIGLLGDERVAGKAADGDFVQGKRTVPVLAAYLRAPAAAREELERLWALPPEAKDAAALAQARALVEEYGGRAACERLVERASRTGRRALQALPDEGGVRDLLDTLITRLAHRAA</sequence>
<comment type="caution">
    <text evidence="7">The sequence shown here is derived from an EMBL/GenBank/DDBJ whole genome shotgun (WGS) entry which is preliminary data.</text>
</comment>
<dbReference type="InterPro" id="IPR000092">
    <property type="entry name" value="Polyprenyl_synt"/>
</dbReference>
<protein>
    <submittedName>
        <fullName evidence="7">Octaprenyl-diphosphate synthase</fullName>
    </submittedName>
</protein>
<dbReference type="SUPFAM" id="SSF48576">
    <property type="entry name" value="Terpenoid synthases"/>
    <property type="match status" value="1"/>
</dbReference>
<dbReference type="SFLD" id="SFLDS00005">
    <property type="entry name" value="Isoprenoid_Synthase_Type_I"/>
    <property type="match status" value="1"/>
</dbReference>
<evidence type="ECO:0000256" key="2">
    <source>
        <dbReference type="ARBA" id="ARBA00006706"/>
    </source>
</evidence>
<comment type="cofactor">
    <cofactor evidence="1">
        <name>Mg(2+)</name>
        <dbReference type="ChEBI" id="CHEBI:18420"/>
    </cofactor>
</comment>
<dbReference type="PANTHER" id="PTHR12001:SF85">
    <property type="entry name" value="SHORT CHAIN ISOPRENYL DIPHOSPHATE SYNTHASE"/>
    <property type="match status" value="1"/>
</dbReference>
<evidence type="ECO:0000313" key="8">
    <source>
        <dbReference type="Proteomes" id="UP000028725"/>
    </source>
</evidence>
<evidence type="ECO:0000256" key="5">
    <source>
        <dbReference type="ARBA" id="ARBA00022842"/>
    </source>
</evidence>
<dbReference type="GO" id="GO:0046872">
    <property type="term" value="F:metal ion binding"/>
    <property type="evidence" value="ECO:0007669"/>
    <property type="project" value="UniProtKB-KW"/>
</dbReference>
<dbReference type="Proteomes" id="UP000028725">
    <property type="component" value="Unassembled WGS sequence"/>
</dbReference>
<dbReference type="PROSITE" id="PS00723">
    <property type="entry name" value="POLYPRENYL_SYNTHASE_1"/>
    <property type="match status" value="1"/>
</dbReference>
<accession>A0A085WUB6</accession>
<dbReference type="OrthoDB" id="9805316at2"/>
<comment type="similarity">
    <text evidence="2 6">Belongs to the FPP/GGPP synthase family.</text>
</comment>
<evidence type="ECO:0000256" key="4">
    <source>
        <dbReference type="ARBA" id="ARBA00022723"/>
    </source>
</evidence>
<keyword evidence="4" id="KW-0479">Metal-binding</keyword>
<dbReference type="GO" id="GO:0008299">
    <property type="term" value="P:isoprenoid biosynthetic process"/>
    <property type="evidence" value="ECO:0007669"/>
    <property type="project" value="InterPro"/>
</dbReference>
<dbReference type="PATRIC" id="fig|394096.3.peg.1059"/>
<dbReference type="PROSITE" id="PS00444">
    <property type="entry name" value="POLYPRENYL_SYNTHASE_2"/>
    <property type="match status" value="1"/>
</dbReference>
<keyword evidence="5" id="KW-0460">Magnesium</keyword>
<keyword evidence="8" id="KW-1185">Reference proteome</keyword>
<dbReference type="Gene3D" id="1.10.600.10">
    <property type="entry name" value="Farnesyl Diphosphate Synthase"/>
    <property type="match status" value="1"/>
</dbReference>
<dbReference type="CDD" id="cd00685">
    <property type="entry name" value="Trans_IPPS_HT"/>
    <property type="match status" value="1"/>
</dbReference>